<dbReference type="EMBL" id="AP014648">
    <property type="protein sequence ID" value="BAQ17912.1"/>
    <property type="molecule type" value="Genomic_DNA"/>
</dbReference>
<dbReference type="Proteomes" id="UP000031643">
    <property type="component" value="Chromosome"/>
</dbReference>
<dbReference type="HOGENOM" id="CLU_010194_1_3_5"/>
<comment type="similarity">
    <text evidence="1">Belongs to the short-chain dehydrogenases/reductases (SDR) family.</text>
</comment>
<keyword evidence="2 3" id="KW-0560">Oxidoreductase</keyword>
<dbReference type="AlphaFoldDB" id="A0A0A8K5W9"/>
<dbReference type="KEGG" id="mcg:GL4_2477"/>
<dbReference type="RefSeq" id="WP_045367883.1">
    <property type="nucleotide sequence ID" value="NZ_AP014648.1"/>
</dbReference>
<dbReference type="InterPro" id="IPR036291">
    <property type="entry name" value="NAD(P)-bd_dom_sf"/>
</dbReference>
<name>A0A0A8K5W9_9HYPH</name>
<evidence type="ECO:0000256" key="1">
    <source>
        <dbReference type="ARBA" id="ARBA00006484"/>
    </source>
</evidence>
<dbReference type="NCBIfam" id="NF009466">
    <property type="entry name" value="PRK12826.1-2"/>
    <property type="match status" value="1"/>
</dbReference>
<keyword evidence="4" id="KW-1185">Reference proteome</keyword>
<dbReference type="PANTHER" id="PTHR42760:SF115">
    <property type="entry name" value="3-OXOACYL-[ACYL-CARRIER-PROTEIN] REDUCTASE FABG"/>
    <property type="match status" value="1"/>
</dbReference>
<proteinExistence type="inferred from homology"/>
<dbReference type="GO" id="GO:0004316">
    <property type="term" value="F:3-oxoacyl-[acyl-carrier-protein] reductase (NADPH) activity"/>
    <property type="evidence" value="ECO:0007669"/>
    <property type="project" value="UniProtKB-EC"/>
</dbReference>
<evidence type="ECO:0000313" key="3">
    <source>
        <dbReference type="EMBL" id="BAQ17912.1"/>
    </source>
</evidence>
<sequence>MRRLEEKIALVTGGGAGIGRAISETFAREGAHVIVADIDGEAAKETADQIVKSNGAAEAQTVDITDTAEVQALMAAIKDAHGRLDVLVNNAGVGARADFRHLTDEDWEKVWSVNLDGTVKCAREAFDLMRASGKASIINLSSVMSAKHTRQMAVYSATKGAVSALSRSLAVEYAPYGIRVNTLLPGYVETALIGRYLKNPGIAKALLTQTPLRRFGTPEDIANAALFLASDEAAYITGAALNVDGGMQTTL</sequence>
<dbReference type="FunFam" id="3.40.50.720:FF:000084">
    <property type="entry name" value="Short-chain dehydrogenase reductase"/>
    <property type="match status" value="1"/>
</dbReference>
<evidence type="ECO:0000313" key="4">
    <source>
        <dbReference type="Proteomes" id="UP000031643"/>
    </source>
</evidence>
<evidence type="ECO:0000256" key="2">
    <source>
        <dbReference type="ARBA" id="ARBA00023002"/>
    </source>
</evidence>
<dbReference type="Gene3D" id="3.40.50.720">
    <property type="entry name" value="NAD(P)-binding Rossmann-like Domain"/>
    <property type="match status" value="1"/>
</dbReference>
<dbReference type="OrthoDB" id="7930933at2"/>
<dbReference type="CDD" id="cd05233">
    <property type="entry name" value="SDR_c"/>
    <property type="match status" value="1"/>
</dbReference>
<protein>
    <submittedName>
        <fullName evidence="3">3-oxoacyl-[acyl-carrier protein] reductase</fullName>
        <ecNumber evidence="3">1.1.1.100</ecNumber>
    </submittedName>
</protein>
<reference evidence="3 4" key="1">
    <citation type="submission" date="2014-09" db="EMBL/GenBank/DDBJ databases">
        <title>Genome sequencing of Methyloceanibacter caenitepidi Gela4.</title>
        <authorList>
            <person name="Takeuchi M."/>
            <person name="Susumu S."/>
            <person name="Kamagata Y."/>
            <person name="Oshima K."/>
            <person name="Hattori M."/>
            <person name="Iwasaki W."/>
        </authorList>
    </citation>
    <scope>NUCLEOTIDE SEQUENCE [LARGE SCALE GENOMIC DNA]</scope>
    <source>
        <strain evidence="3 4">Gela4</strain>
    </source>
</reference>
<dbReference type="EC" id="1.1.1.100" evidence="3"/>
<dbReference type="PROSITE" id="PS00061">
    <property type="entry name" value="ADH_SHORT"/>
    <property type="match status" value="1"/>
</dbReference>
<dbReference type="NCBIfam" id="NF005559">
    <property type="entry name" value="PRK07231.1"/>
    <property type="match status" value="1"/>
</dbReference>
<dbReference type="InterPro" id="IPR020904">
    <property type="entry name" value="Sc_DH/Rdtase_CS"/>
</dbReference>
<dbReference type="STRING" id="1384459.GL4_2477"/>
<gene>
    <name evidence="3" type="ORF">GL4_2477</name>
</gene>
<dbReference type="PRINTS" id="PR00080">
    <property type="entry name" value="SDRFAMILY"/>
</dbReference>
<dbReference type="InterPro" id="IPR002347">
    <property type="entry name" value="SDR_fam"/>
</dbReference>
<dbReference type="PRINTS" id="PR00081">
    <property type="entry name" value="GDHRDH"/>
</dbReference>
<accession>A0A0A8K5W9</accession>
<dbReference type="Pfam" id="PF13561">
    <property type="entry name" value="adh_short_C2"/>
    <property type="match status" value="1"/>
</dbReference>
<dbReference type="SUPFAM" id="SSF51735">
    <property type="entry name" value="NAD(P)-binding Rossmann-fold domains"/>
    <property type="match status" value="1"/>
</dbReference>
<dbReference type="PANTHER" id="PTHR42760">
    <property type="entry name" value="SHORT-CHAIN DEHYDROGENASES/REDUCTASES FAMILY MEMBER"/>
    <property type="match status" value="1"/>
</dbReference>
<organism evidence="3 4">
    <name type="scientific">Methyloceanibacter caenitepidi</name>
    <dbReference type="NCBI Taxonomy" id="1384459"/>
    <lineage>
        <taxon>Bacteria</taxon>
        <taxon>Pseudomonadati</taxon>
        <taxon>Pseudomonadota</taxon>
        <taxon>Alphaproteobacteria</taxon>
        <taxon>Hyphomicrobiales</taxon>
        <taxon>Hyphomicrobiaceae</taxon>
        <taxon>Methyloceanibacter</taxon>
    </lineage>
</organism>